<accession>A0A1L5F6Y6</accession>
<dbReference type="NCBIfam" id="TIGR02273">
    <property type="entry name" value="16S_RimM"/>
    <property type="match status" value="1"/>
</dbReference>
<dbReference type="GO" id="GO:0005737">
    <property type="term" value="C:cytoplasm"/>
    <property type="evidence" value="ECO:0007669"/>
    <property type="project" value="UniProtKB-SubCell"/>
</dbReference>
<dbReference type="PANTHER" id="PTHR33692">
    <property type="entry name" value="RIBOSOME MATURATION FACTOR RIMM"/>
    <property type="match status" value="1"/>
</dbReference>
<evidence type="ECO:0000256" key="1">
    <source>
        <dbReference type="ARBA" id="ARBA00022490"/>
    </source>
</evidence>
<keyword evidence="4 5" id="KW-0143">Chaperone</keyword>
<feature type="domain" description="RimM N-terminal" evidence="6">
    <location>
        <begin position="6"/>
        <end position="84"/>
    </location>
</feature>
<dbReference type="HAMAP" id="MF_00014">
    <property type="entry name" value="Ribosome_mat_RimM"/>
    <property type="match status" value="1"/>
</dbReference>
<dbReference type="GO" id="GO:0006364">
    <property type="term" value="P:rRNA processing"/>
    <property type="evidence" value="ECO:0007669"/>
    <property type="project" value="UniProtKB-UniRule"/>
</dbReference>
<dbReference type="Pfam" id="PF01782">
    <property type="entry name" value="RimM"/>
    <property type="match status" value="1"/>
</dbReference>
<comment type="function">
    <text evidence="5">An accessory protein needed during the final step in the assembly of 30S ribosomal subunit, possibly for assembly of the head region. Essential for efficient processing of 16S rRNA. May be needed both before and after RbfA during the maturation of 16S rRNA. It has affinity for free ribosomal 30S subunits but not for 70S ribosomes.</text>
</comment>
<dbReference type="InterPro" id="IPR009000">
    <property type="entry name" value="Transl_B-barrel_sf"/>
</dbReference>
<dbReference type="Proteomes" id="UP000184604">
    <property type="component" value="Chromosome"/>
</dbReference>
<dbReference type="SUPFAM" id="SSF50447">
    <property type="entry name" value="Translation proteins"/>
    <property type="match status" value="1"/>
</dbReference>
<protein>
    <recommendedName>
        <fullName evidence="5">Ribosome maturation factor RimM</fullName>
    </recommendedName>
</protein>
<comment type="domain">
    <text evidence="5">The PRC barrel domain binds ribosomal protein uS19.</text>
</comment>
<evidence type="ECO:0000259" key="6">
    <source>
        <dbReference type="Pfam" id="PF01782"/>
    </source>
</evidence>
<gene>
    <name evidence="5" type="primary">rimM</name>
    <name evidence="8" type="ORF">BS101_08405</name>
</gene>
<dbReference type="InterPro" id="IPR011961">
    <property type="entry name" value="RimM"/>
</dbReference>
<dbReference type="InterPro" id="IPR002676">
    <property type="entry name" value="RimM_N"/>
</dbReference>
<dbReference type="EMBL" id="CP018335">
    <property type="protein sequence ID" value="APM38771.1"/>
    <property type="molecule type" value="Genomic_DNA"/>
</dbReference>
<keyword evidence="2 5" id="KW-0690">Ribosome biogenesis</keyword>
<dbReference type="Pfam" id="PF24986">
    <property type="entry name" value="PRC_RimM"/>
    <property type="match status" value="1"/>
</dbReference>
<evidence type="ECO:0000256" key="5">
    <source>
        <dbReference type="HAMAP-Rule" id="MF_00014"/>
    </source>
</evidence>
<dbReference type="Gene3D" id="2.40.30.60">
    <property type="entry name" value="RimM"/>
    <property type="match status" value="1"/>
</dbReference>
<dbReference type="InterPro" id="IPR011033">
    <property type="entry name" value="PRC_barrel-like_sf"/>
</dbReference>
<keyword evidence="3 5" id="KW-0698">rRNA processing</keyword>
<evidence type="ECO:0000256" key="3">
    <source>
        <dbReference type="ARBA" id="ARBA00022552"/>
    </source>
</evidence>
<dbReference type="OrthoDB" id="9810331at2"/>
<dbReference type="PANTHER" id="PTHR33692:SF1">
    <property type="entry name" value="RIBOSOME MATURATION FACTOR RIMM"/>
    <property type="match status" value="1"/>
</dbReference>
<dbReference type="InterPro" id="IPR056792">
    <property type="entry name" value="PRC_RimM"/>
</dbReference>
<evidence type="ECO:0000313" key="8">
    <source>
        <dbReference type="EMBL" id="APM38771.1"/>
    </source>
</evidence>
<dbReference type="GO" id="GO:0042274">
    <property type="term" value="P:ribosomal small subunit biogenesis"/>
    <property type="evidence" value="ECO:0007669"/>
    <property type="project" value="UniProtKB-UniRule"/>
</dbReference>
<organism evidence="8 9">
    <name type="scientific">Clostridium kluyveri</name>
    <dbReference type="NCBI Taxonomy" id="1534"/>
    <lineage>
        <taxon>Bacteria</taxon>
        <taxon>Bacillati</taxon>
        <taxon>Bacillota</taxon>
        <taxon>Clostridia</taxon>
        <taxon>Eubacteriales</taxon>
        <taxon>Clostridiaceae</taxon>
        <taxon>Clostridium</taxon>
    </lineage>
</organism>
<dbReference type="GO" id="GO:0005840">
    <property type="term" value="C:ribosome"/>
    <property type="evidence" value="ECO:0007669"/>
    <property type="project" value="InterPro"/>
</dbReference>
<dbReference type="AlphaFoldDB" id="A0A1L5F6Y6"/>
<reference evidence="8 9" key="1">
    <citation type="submission" date="2016-12" db="EMBL/GenBank/DDBJ databases">
        <title>Complete genome sequence of Clostridium kluyveri JZZ isolated from the pit mud of a Chinese flavor liquor-making factory.</title>
        <authorList>
            <person name="Wang Y."/>
        </authorList>
    </citation>
    <scope>NUCLEOTIDE SEQUENCE [LARGE SCALE GENOMIC DNA]</scope>
    <source>
        <strain evidence="8 9">JZZ</strain>
    </source>
</reference>
<feature type="domain" description="Ribosome maturation factor RimM PRC barrel" evidence="7">
    <location>
        <begin position="96"/>
        <end position="157"/>
    </location>
</feature>
<evidence type="ECO:0000256" key="4">
    <source>
        <dbReference type="ARBA" id="ARBA00023186"/>
    </source>
</evidence>
<dbReference type="InterPro" id="IPR036976">
    <property type="entry name" value="RimM_N_sf"/>
</dbReference>
<dbReference type="SUPFAM" id="SSF50346">
    <property type="entry name" value="PRC-barrel domain"/>
    <property type="match status" value="1"/>
</dbReference>
<proteinExistence type="inferred from homology"/>
<dbReference type="GO" id="GO:0043022">
    <property type="term" value="F:ribosome binding"/>
    <property type="evidence" value="ECO:0007669"/>
    <property type="project" value="InterPro"/>
</dbReference>
<dbReference type="RefSeq" id="WP_073538421.1">
    <property type="nucleotide sequence ID" value="NZ_CP018335.1"/>
</dbReference>
<comment type="subunit">
    <text evidence="5">Binds ribosomal protein uS19.</text>
</comment>
<keyword evidence="1 5" id="KW-0963">Cytoplasm</keyword>
<name>A0A1L5F6Y6_CLOKL</name>
<evidence type="ECO:0000259" key="7">
    <source>
        <dbReference type="Pfam" id="PF24986"/>
    </source>
</evidence>
<sequence length="162" mass="18580">MKDFITVGQIINTHGLKGELKVYPLTDDINRFKELKSVYVEGILKSITGCKLQSKKVILKIEGIDSIEKALEYKGKYLEVSREDAVKLEEGRYFIVDIVGCRVIDEEGVFYGKISEVIHTHHNDVYWIKGDNELLIPAIEDVVLKVDVEKQEIIIKPVETWM</sequence>
<evidence type="ECO:0000313" key="9">
    <source>
        <dbReference type="Proteomes" id="UP000184604"/>
    </source>
</evidence>
<evidence type="ECO:0000256" key="2">
    <source>
        <dbReference type="ARBA" id="ARBA00022517"/>
    </source>
</evidence>
<comment type="similarity">
    <text evidence="5">Belongs to the RimM family.</text>
</comment>
<comment type="subcellular location">
    <subcellularLocation>
        <location evidence="5">Cytoplasm</location>
    </subcellularLocation>
</comment>
<dbReference type="Gene3D" id="2.30.30.240">
    <property type="entry name" value="PRC-barrel domain"/>
    <property type="match status" value="1"/>
</dbReference>